<protein>
    <submittedName>
        <fullName evidence="4">YafY family transcriptional regulator</fullName>
    </submittedName>
</protein>
<dbReference type="PANTHER" id="PTHR34580">
    <property type="match status" value="1"/>
</dbReference>
<dbReference type="RefSeq" id="WP_227179324.1">
    <property type="nucleotide sequence ID" value="NZ_JAJBZT010000002.1"/>
</dbReference>
<dbReference type="PROSITE" id="PS51000">
    <property type="entry name" value="HTH_DEOR_2"/>
    <property type="match status" value="1"/>
</dbReference>
<dbReference type="SUPFAM" id="SSF46785">
    <property type="entry name" value="Winged helix' DNA-binding domain"/>
    <property type="match status" value="1"/>
</dbReference>
<dbReference type="Proteomes" id="UP001165395">
    <property type="component" value="Unassembled WGS sequence"/>
</dbReference>
<organism evidence="4 5">
    <name type="scientific">Leeia speluncae</name>
    <dbReference type="NCBI Taxonomy" id="2884804"/>
    <lineage>
        <taxon>Bacteria</taxon>
        <taxon>Pseudomonadati</taxon>
        <taxon>Pseudomonadota</taxon>
        <taxon>Betaproteobacteria</taxon>
        <taxon>Neisseriales</taxon>
        <taxon>Leeiaceae</taxon>
        <taxon>Leeia</taxon>
    </lineage>
</organism>
<dbReference type="Pfam" id="PF13280">
    <property type="entry name" value="WYL"/>
    <property type="match status" value="1"/>
</dbReference>
<comment type="caution">
    <text evidence="4">The sequence shown here is derived from an EMBL/GenBank/DDBJ whole genome shotgun (WGS) entry which is preliminary data.</text>
</comment>
<dbReference type="InterPro" id="IPR026881">
    <property type="entry name" value="WYL_dom"/>
</dbReference>
<dbReference type="InterPro" id="IPR013196">
    <property type="entry name" value="HTH_11"/>
</dbReference>
<evidence type="ECO:0000259" key="3">
    <source>
        <dbReference type="PROSITE" id="PS51000"/>
    </source>
</evidence>
<dbReference type="InterPro" id="IPR036388">
    <property type="entry name" value="WH-like_DNA-bd_sf"/>
</dbReference>
<evidence type="ECO:0000313" key="4">
    <source>
        <dbReference type="EMBL" id="MCB6183003.1"/>
    </source>
</evidence>
<dbReference type="InterPro" id="IPR036390">
    <property type="entry name" value="WH_DNA-bd_sf"/>
</dbReference>
<keyword evidence="5" id="KW-1185">Reference proteome</keyword>
<accession>A0ABS8D5W0</accession>
<reference evidence="4" key="1">
    <citation type="submission" date="2021-10" db="EMBL/GenBank/DDBJ databases">
        <title>The complete genome sequence of Leeia sp. TBRC 13508.</title>
        <authorList>
            <person name="Charoenyingcharoen P."/>
            <person name="Yukphan P."/>
        </authorList>
    </citation>
    <scope>NUCLEOTIDE SEQUENCE</scope>
    <source>
        <strain evidence="4">TBRC 13508</strain>
    </source>
</reference>
<dbReference type="Pfam" id="PF08279">
    <property type="entry name" value="HTH_11"/>
    <property type="match status" value="1"/>
</dbReference>
<evidence type="ECO:0000256" key="1">
    <source>
        <dbReference type="ARBA" id="ARBA00023015"/>
    </source>
</evidence>
<dbReference type="InterPro" id="IPR051534">
    <property type="entry name" value="CBASS_pafABC_assoc_protein"/>
</dbReference>
<feature type="domain" description="HTH deoR-type" evidence="3">
    <location>
        <begin position="3"/>
        <end position="58"/>
    </location>
</feature>
<gene>
    <name evidence="4" type="ORF">LIN78_05505</name>
</gene>
<proteinExistence type="predicted"/>
<dbReference type="InterPro" id="IPR001034">
    <property type="entry name" value="DeoR_HTH"/>
</dbReference>
<keyword evidence="1" id="KW-0805">Transcription regulation</keyword>
<dbReference type="Gene3D" id="1.10.10.10">
    <property type="entry name" value="Winged helix-like DNA-binding domain superfamily/Winged helix DNA-binding domain"/>
    <property type="match status" value="1"/>
</dbReference>
<sequence length="228" mass="26085">MKRADRLLQILLLLRARRCTTAVQLAEWLEVSERTIYRDIQDLQASGSPIDGEAGIGYRLKKTGDIPPLLFNPDEIKALLLGARMVSAWADTGIRQSARAAITKLDAVLPTELKQQIAEHPVYVPSIHPYPVERLQPIREAIAASQKLFIAYQKEDGTASERIVWPLGLFFWGDRWTLIAWCEERDDFRHFRLDRMQSFAVQSEVFQLSEGQTLQDFFHREGVRLPGV</sequence>
<keyword evidence="2" id="KW-0804">Transcription</keyword>
<name>A0ABS8D5W0_9NEIS</name>
<dbReference type="EMBL" id="JAJBZT010000002">
    <property type="protein sequence ID" value="MCB6183003.1"/>
    <property type="molecule type" value="Genomic_DNA"/>
</dbReference>
<dbReference type="PANTHER" id="PTHR34580:SF3">
    <property type="entry name" value="PROTEIN PAFB"/>
    <property type="match status" value="1"/>
</dbReference>
<evidence type="ECO:0000313" key="5">
    <source>
        <dbReference type="Proteomes" id="UP001165395"/>
    </source>
</evidence>
<evidence type="ECO:0000256" key="2">
    <source>
        <dbReference type="ARBA" id="ARBA00023163"/>
    </source>
</evidence>
<dbReference type="PROSITE" id="PS52050">
    <property type="entry name" value="WYL"/>
    <property type="match status" value="1"/>
</dbReference>